<keyword evidence="2" id="KW-1185">Reference proteome</keyword>
<sequence length="82" mass="8882">MADAPILACDMPRRGVLAVGWCRVLAGRLRAGYLAMLLGMGSGMLASLRSLLASAWCHVLAGCLRNRVWAESFGRFLASCRR</sequence>
<evidence type="ECO:0000313" key="2">
    <source>
        <dbReference type="Proteomes" id="UP000228755"/>
    </source>
</evidence>
<organism evidence="1 2">
    <name type="scientific">Bifidobacterium scaligerum</name>
    <dbReference type="NCBI Taxonomy" id="2052656"/>
    <lineage>
        <taxon>Bacteria</taxon>
        <taxon>Bacillati</taxon>
        <taxon>Actinomycetota</taxon>
        <taxon>Actinomycetes</taxon>
        <taxon>Bifidobacteriales</taxon>
        <taxon>Bifidobacteriaceae</taxon>
        <taxon>Bifidobacterium</taxon>
    </lineage>
</organism>
<evidence type="ECO:0000313" key="1">
    <source>
        <dbReference type="EMBL" id="PJM78395.1"/>
    </source>
</evidence>
<proteinExistence type="predicted"/>
<dbReference type="EMBL" id="PGLQ01000009">
    <property type="protein sequence ID" value="PJM78395.1"/>
    <property type="molecule type" value="Genomic_DNA"/>
</dbReference>
<reference evidence="1 2" key="1">
    <citation type="submission" date="2017-11" db="EMBL/GenBank/DDBJ databases">
        <title>Draft genome sequences of strains TRE 1, TRE D, TRE H and TRI 7, isolated from tamarins, belonging to four potential novel Bifidobacterium species.</title>
        <authorList>
            <person name="Mattarelli P."/>
            <person name="Modesto M."/>
            <person name="Bonetti A."/>
            <person name="Puglisi E."/>
            <person name="Morelli L."/>
        </authorList>
    </citation>
    <scope>NUCLEOTIDE SEQUENCE [LARGE SCALE GENOMIC DNA]</scope>
    <source>
        <strain evidence="2">TRED</strain>
    </source>
</reference>
<accession>A0A2M9HNL6</accession>
<name>A0A2M9HNL6_9BIFI</name>
<dbReference type="Proteomes" id="UP000228755">
    <property type="component" value="Unassembled WGS sequence"/>
</dbReference>
<dbReference type="AlphaFoldDB" id="A0A2M9HNL6"/>
<gene>
    <name evidence="1" type="ORF">CUU80_09415</name>
</gene>
<protein>
    <submittedName>
        <fullName evidence="1">Uncharacterized protein</fullName>
    </submittedName>
</protein>
<comment type="caution">
    <text evidence="1">The sequence shown here is derived from an EMBL/GenBank/DDBJ whole genome shotgun (WGS) entry which is preliminary data.</text>
</comment>